<proteinExistence type="predicted"/>
<evidence type="ECO:0000313" key="2">
    <source>
        <dbReference type="EMBL" id="KAF5815828.1"/>
    </source>
</evidence>
<feature type="transmembrane region" description="Helical" evidence="1">
    <location>
        <begin position="170"/>
        <end position="197"/>
    </location>
</feature>
<feature type="transmembrane region" description="Helical" evidence="1">
    <location>
        <begin position="9"/>
        <end position="29"/>
    </location>
</feature>
<gene>
    <name evidence="3" type="ORF">HannXRQ_Chr03g0083611</name>
    <name evidence="2" type="ORF">HanXRQr2_Chr03g0127491</name>
</gene>
<reference evidence="2 4" key="1">
    <citation type="journal article" date="2017" name="Nature">
        <title>The sunflower genome provides insights into oil metabolism, flowering and Asterid evolution.</title>
        <authorList>
            <person name="Badouin H."/>
            <person name="Gouzy J."/>
            <person name="Grassa C.J."/>
            <person name="Murat F."/>
            <person name="Staton S.E."/>
            <person name="Cottret L."/>
            <person name="Lelandais-Briere C."/>
            <person name="Owens G.L."/>
            <person name="Carrere S."/>
            <person name="Mayjonade B."/>
            <person name="Legrand L."/>
            <person name="Gill N."/>
            <person name="Kane N.C."/>
            <person name="Bowers J.E."/>
            <person name="Hubner S."/>
            <person name="Bellec A."/>
            <person name="Berard A."/>
            <person name="Berges H."/>
            <person name="Blanchet N."/>
            <person name="Boniface M.C."/>
            <person name="Brunel D."/>
            <person name="Catrice O."/>
            <person name="Chaidir N."/>
            <person name="Claudel C."/>
            <person name="Donnadieu C."/>
            <person name="Faraut T."/>
            <person name="Fievet G."/>
            <person name="Helmstetter N."/>
            <person name="King M."/>
            <person name="Knapp S.J."/>
            <person name="Lai Z."/>
            <person name="Le Paslier M.C."/>
            <person name="Lippi Y."/>
            <person name="Lorenzon L."/>
            <person name="Mandel J.R."/>
            <person name="Marage G."/>
            <person name="Marchand G."/>
            <person name="Marquand E."/>
            <person name="Bret-Mestries E."/>
            <person name="Morien E."/>
            <person name="Nambeesan S."/>
            <person name="Nguyen T."/>
            <person name="Pegot-Espagnet P."/>
            <person name="Pouilly N."/>
            <person name="Raftis F."/>
            <person name="Sallet E."/>
            <person name="Schiex T."/>
            <person name="Thomas J."/>
            <person name="Vandecasteele C."/>
            <person name="Vares D."/>
            <person name="Vear F."/>
            <person name="Vautrin S."/>
            <person name="Crespi M."/>
            <person name="Mangin B."/>
            <person name="Burke J.M."/>
            <person name="Salse J."/>
            <person name="Munos S."/>
            <person name="Vincourt P."/>
            <person name="Rieseberg L.H."/>
            <person name="Langlade N.B."/>
        </authorList>
    </citation>
    <scope>NUCLEOTIDE SEQUENCE [LARGE SCALE GENOMIC DNA]</scope>
    <source>
        <strain evidence="4">cv. SF193</strain>
        <tissue evidence="2">Leaves</tissue>
    </source>
</reference>
<dbReference type="PANTHER" id="PTHR35307:SF9">
    <property type="entry name" value="TRANSMEMBRANE PROTEIN"/>
    <property type="match status" value="1"/>
</dbReference>
<accession>A0A251VB53</accession>
<dbReference type="EMBL" id="MNCJ02000318">
    <property type="protein sequence ID" value="KAF5815828.1"/>
    <property type="molecule type" value="Genomic_DNA"/>
</dbReference>
<reference evidence="3" key="2">
    <citation type="submission" date="2017-02" db="EMBL/GenBank/DDBJ databases">
        <title>Sunflower complete genome.</title>
        <authorList>
            <person name="Langlade N."/>
            <person name="Munos S."/>
        </authorList>
    </citation>
    <scope>NUCLEOTIDE SEQUENCE [LARGE SCALE GENOMIC DNA]</scope>
    <source>
        <tissue evidence="3">Leaves</tissue>
    </source>
</reference>
<dbReference type="InParanoid" id="A0A251VB53"/>
<reference evidence="2" key="3">
    <citation type="submission" date="2020-06" db="EMBL/GenBank/DDBJ databases">
        <title>Helianthus annuus Genome sequencing and assembly Release 2.</title>
        <authorList>
            <person name="Gouzy J."/>
            <person name="Langlade N."/>
            <person name="Munos S."/>
        </authorList>
    </citation>
    <scope>NUCLEOTIDE SEQUENCE</scope>
    <source>
        <tissue evidence="2">Leaves</tissue>
    </source>
</reference>
<dbReference type="PANTHER" id="PTHR35307">
    <property type="entry name" value="PROTEIN, PUTATIVE-RELATED"/>
    <property type="match status" value="1"/>
</dbReference>
<dbReference type="EMBL" id="CM007892">
    <property type="protein sequence ID" value="OTG32162.1"/>
    <property type="molecule type" value="Genomic_DNA"/>
</dbReference>
<dbReference type="AlphaFoldDB" id="A0A251VB53"/>
<sequence length="680" mass="78267">MEALVSKRIFFTLNASTITLIAIAMKLPMDLTTDTDDIEVYGAKFSGIGFLITMLANFLPSLGLMDDKELLMNIAALGILVITIIVNICIQTFTEVRLFPFARIPLIIFPLLWPFSVALTISQTRKQLEHRYNESRALISSNEEKNFSSKELERYVKRHWIIAETRNPQFVVACSPVSSCYGVICVFLALISSLAFVKSIKGMRYNWFGTSDYKWSLKIVFLVQAFGIVVGSIAPIFRCFTYVGHYNRSMKWSKNNLNVFRVEEHWMQRLQQWKRTHVHSHIPGRRCKIIFQSIKNTFLNFCIIYHIVVLVVCKTICLVPRTFVILLSCCWYFFKSFLKRFKKNENTSNINESSEIEEYTRYAIQIDEDERLSNRLLRNTLHSITKLINASEEKEPHNLIMLLEKSIGFNGVVEFDNNEVPSLYPEEIRVCWSLVLVTLTTIAIALPNIGNDYFKRLLSGLKEGLQIVSHIEECLYVDVDSIKARKAAMCVWTEVEIYHTWLKIHLRKKACKENTSKEILKWLGDEAAKIVIQFKSSKKTSIDQSPNKLILAGAMYKISQTILLYCHGKENWPNNEELLEWISTITADVLAACFTNLPHVIKLNCHHHAIEKRGDDIQNAAQLLGKSKKILKILEARQLPDIDRESMVYIDKWRVLPKSQLPNNVPRSSSFSESLIVSTI</sequence>
<feature type="transmembrane region" description="Helical" evidence="1">
    <location>
        <begin position="41"/>
        <end position="59"/>
    </location>
</feature>
<feature type="transmembrane region" description="Helical" evidence="1">
    <location>
        <begin position="71"/>
        <end position="94"/>
    </location>
</feature>
<evidence type="ECO:0000313" key="3">
    <source>
        <dbReference type="EMBL" id="OTG32162.1"/>
    </source>
</evidence>
<feature type="transmembrane region" description="Helical" evidence="1">
    <location>
        <begin position="217"/>
        <end position="244"/>
    </location>
</feature>
<dbReference type="Gramene" id="mRNA:HanXRQr2_Chr03g0127491">
    <property type="protein sequence ID" value="CDS:HanXRQr2_Chr03g0127491.1"/>
    <property type="gene ID" value="HanXRQr2_Chr03g0127491"/>
</dbReference>
<protein>
    <submittedName>
        <fullName evidence="3">Uncharacterized protein</fullName>
    </submittedName>
</protein>
<name>A0A251VB53_HELAN</name>
<evidence type="ECO:0000256" key="1">
    <source>
        <dbReference type="SAM" id="Phobius"/>
    </source>
</evidence>
<dbReference type="Proteomes" id="UP000215914">
    <property type="component" value="Chromosome 3"/>
</dbReference>
<keyword evidence="1" id="KW-0812">Transmembrane</keyword>
<organism evidence="3 4">
    <name type="scientific">Helianthus annuus</name>
    <name type="common">Common sunflower</name>
    <dbReference type="NCBI Taxonomy" id="4232"/>
    <lineage>
        <taxon>Eukaryota</taxon>
        <taxon>Viridiplantae</taxon>
        <taxon>Streptophyta</taxon>
        <taxon>Embryophyta</taxon>
        <taxon>Tracheophyta</taxon>
        <taxon>Spermatophyta</taxon>
        <taxon>Magnoliopsida</taxon>
        <taxon>eudicotyledons</taxon>
        <taxon>Gunneridae</taxon>
        <taxon>Pentapetalae</taxon>
        <taxon>asterids</taxon>
        <taxon>campanulids</taxon>
        <taxon>Asterales</taxon>
        <taxon>Asteraceae</taxon>
        <taxon>Asteroideae</taxon>
        <taxon>Heliantheae alliance</taxon>
        <taxon>Heliantheae</taxon>
        <taxon>Helianthus</taxon>
    </lineage>
</organism>
<evidence type="ECO:0000313" key="4">
    <source>
        <dbReference type="Proteomes" id="UP000215914"/>
    </source>
</evidence>
<keyword evidence="4" id="KW-1185">Reference proteome</keyword>
<keyword evidence="1" id="KW-1133">Transmembrane helix</keyword>
<feature type="transmembrane region" description="Helical" evidence="1">
    <location>
        <begin position="100"/>
        <end position="121"/>
    </location>
</feature>
<keyword evidence="1" id="KW-0472">Membrane</keyword>